<protein>
    <submittedName>
        <fullName evidence="2">F-box domain-containing protein</fullName>
    </submittedName>
</protein>
<evidence type="ECO:0000313" key="1">
    <source>
        <dbReference type="Proteomes" id="UP000095282"/>
    </source>
</evidence>
<keyword evidence="1" id="KW-1185">Reference proteome</keyword>
<dbReference type="STRING" id="1561998.A0A1I7TZF1"/>
<dbReference type="AlphaFoldDB" id="A0A1I7TZF1"/>
<sequence>MNDFLYERRGEAEADVHRVRPSMVNEEDGRRNKQKMEKLPNELLLHILVGCNYADIICFRAIGNYLLGKETTFDWRYYNDHPHFGIRTRRVEKGQKRIGVNLDGYKMTRFMRYFPSITTVILAELPNMFSLLQFRTLSQAAPNIKKLVIFQNKERKWIQHHSLLGLAFYQKLENLKIEGWEPFVEKKKRGRTETEVLPDPALAKLTEFSIICERETVTKVLRYILSRRISMNKCVTATFYVENLRSDVVPYVMLYLQSHPNLQKLSFGGFLFSAETDVDDFYSYILELPHLEEVHFQNCVCRAPIGNDVQENFMTALVNRGVVFSKIIKGRN</sequence>
<dbReference type="WBParaSite" id="Csp11.Scaffold629.g13330.t3">
    <property type="protein sequence ID" value="Csp11.Scaffold629.g13330.t3"/>
    <property type="gene ID" value="Csp11.Scaffold629.g13330"/>
</dbReference>
<dbReference type="SUPFAM" id="SSF52047">
    <property type="entry name" value="RNI-like"/>
    <property type="match status" value="1"/>
</dbReference>
<evidence type="ECO:0000313" key="2">
    <source>
        <dbReference type="WBParaSite" id="Csp11.Scaffold629.g13330.t3"/>
    </source>
</evidence>
<name>A0A1I7TZF1_9PELO</name>
<accession>A0A1I7TZF1</accession>
<proteinExistence type="predicted"/>
<dbReference type="eggNOG" id="ENOG502SXHY">
    <property type="taxonomic scope" value="Eukaryota"/>
</dbReference>
<dbReference type="Proteomes" id="UP000095282">
    <property type="component" value="Unplaced"/>
</dbReference>
<reference evidence="2" key="1">
    <citation type="submission" date="2016-11" db="UniProtKB">
        <authorList>
            <consortium name="WormBaseParasite"/>
        </authorList>
    </citation>
    <scope>IDENTIFICATION</scope>
</reference>
<organism evidence="1 2">
    <name type="scientific">Caenorhabditis tropicalis</name>
    <dbReference type="NCBI Taxonomy" id="1561998"/>
    <lineage>
        <taxon>Eukaryota</taxon>
        <taxon>Metazoa</taxon>
        <taxon>Ecdysozoa</taxon>
        <taxon>Nematoda</taxon>
        <taxon>Chromadorea</taxon>
        <taxon>Rhabditida</taxon>
        <taxon>Rhabditina</taxon>
        <taxon>Rhabditomorpha</taxon>
        <taxon>Rhabditoidea</taxon>
        <taxon>Rhabditidae</taxon>
        <taxon>Peloderinae</taxon>
        <taxon>Caenorhabditis</taxon>
    </lineage>
</organism>